<dbReference type="AlphaFoldDB" id="Q16B93"/>
<proteinExistence type="predicted"/>
<keyword evidence="2" id="KW-0808">Transferase</keyword>
<dbReference type="Pfam" id="PF00534">
    <property type="entry name" value="Glycos_transf_1"/>
    <property type="match status" value="1"/>
</dbReference>
<dbReference type="PANTHER" id="PTHR45947">
    <property type="entry name" value="SULFOQUINOVOSYL TRANSFERASE SQD2"/>
    <property type="match status" value="1"/>
</dbReference>
<protein>
    <submittedName>
        <fullName evidence="2">Glycosyltransferase, putative</fullName>
    </submittedName>
</protein>
<feature type="domain" description="Glycosyl transferase family 1" evidence="1">
    <location>
        <begin position="204"/>
        <end position="334"/>
    </location>
</feature>
<name>Q16B93_ROSDO</name>
<dbReference type="SUPFAM" id="SSF53756">
    <property type="entry name" value="UDP-Glycosyltransferase/glycogen phosphorylase"/>
    <property type="match status" value="1"/>
</dbReference>
<dbReference type="Proteomes" id="UP000007029">
    <property type="component" value="Chromosome"/>
</dbReference>
<evidence type="ECO:0000259" key="1">
    <source>
        <dbReference type="Pfam" id="PF00534"/>
    </source>
</evidence>
<sequence length="358" mass="38672">MIPAAFYAPMKPPDHPVPSGDRAMARALLTALQMCDVKADVASLLQTRDGTGDAQVQAEKQTAASVEIDTLIPKGRQAGWRFWITYHNYYKAPDLIGPAVARALNIPYLLVEATRARKRLSGPWADYAQAAEAASDAATVMFYLTARDEEALRDYAATGQKLIHLRPFLPREDLPLVGRKERSMLSVGMFRKGDKLASYRIIADTLAKLQTPDWRLEIAGDGPVRAEVEALFAPFGDKVALLGALSAQGLQDAYARAAILFWPGVNEAFGMTYLEAQAAGMAVVAQDRPGVRDVLAPGADYPSPEAGSDALAARLDMLLEMPKLTMHLGAAARAHIGTHHLLSAAKATLETAIDEILI</sequence>
<dbReference type="CAZy" id="GT4">
    <property type="family name" value="Glycosyltransferase Family 4"/>
</dbReference>
<dbReference type="InterPro" id="IPR001296">
    <property type="entry name" value="Glyco_trans_1"/>
</dbReference>
<evidence type="ECO:0000313" key="3">
    <source>
        <dbReference type="Proteomes" id="UP000007029"/>
    </source>
</evidence>
<accession>Q16B93</accession>
<gene>
    <name evidence="2" type="ordered locus">RD1_1093</name>
</gene>
<dbReference type="CDD" id="cd03801">
    <property type="entry name" value="GT4_PimA-like"/>
    <property type="match status" value="1"/>
</dbReference>
<keyword evidence="3" id="KW-1185">Reference proteome</keyword>
<dbReference type="STRING" id="375451.RD1_1093"/>
<dbReference type="Gene3D" id="3.40.50.2000">
    <property type="entry name" value="Glycogen Phosphorylase B"/>
    <property type="match status" value="2"/>
</dbReference>
<dbReference type="GO" id="GO:0016757">
    <property type="term" value="F:glycosyltransferase activity"/>
    <property type="evidence" value="ECO:0007669"/>
    <property type="project" value="InterPro"/>
</dbReference>
<dbReference type="PANTHER" id="PTHR45947:SF3">
    <property type="entry name" value="SULFOQUINOVOSYL TRANSFERASE SQD2"/>
    <property type="match status" value="1"/>
</dbReference>
<organism evidence="2 3">
    <name type="scientific">Roseobacter denitrificans (strain ATCC 33942 / OCh 114)</name>
    <name type="common">Erythrobacter sp. (strain OCh 114)</name>
    <name type="synonym">Roseobacter denitrificans</name>
    <dbReference type="NCBI Taxonomy" id="375451"/>
    <lineage>
        <taxon>Bacteria</taxon>
        <taxon>Pseudomonadati</taxon>
        <taxon>Pseudomonadota</taxon>
        <taxon>Alphaproteobacteria</taxon>
        <taxon>Rhodobacterales</taxon>
        <taxon>Roseobacteraceae</taxon>
        <taxon>Roseobacter</taxon>
    </lineage>
</organism>
<reference evidence="2 3" key="1">
    <citation type="journal article" date="2007" name="J. Bacteriol.">
        <title>The complete genome sequence of Roseobacter denitrificans reveals a mixotrophic rather than photosynthetic metabolism.</title>
        <authorList>
            <person name="Swingley W.D."/>
            <person name="Sadekar S."/>
            <person name="Mastrian S.D."/>
            <person name="Matthies H.J."/>
            <person name="Hao J."/>
            <person name="Ramos H."/>
            <person name="Acharya C.R."/>
            <person name="Conrad A.L."/>
            <person name="Taylor H.L."/>
            <person name="Dejesa L.C."/>
            <person name="Shah M.K."/>
            <person name="O'huallachain M.E."/>
            <person name="Lince M.T."/>
            <person name="Blankenship R.E."/>
            <person name="Beatty J.T."/>
            <person name="Touchman J.W."/>
        </authorList>
    </citation>
    <scope>NUCLEOTIDE SEQUENCE [LARGE SCALE GENOMIC DNA]</scope>
    <source>
        <strain evidence="3">ATCC 33942 / OCh 114</strain>
    </source>
</reference>
<evidence type="ECO:0000313" key="2">
    <source>
        <dbReference type="EMBL" id="ABG30750.1"/>
    </source>
</evidence>
<dbReference type="eggNOG" id="COG0438">
    <property type="taxonomic scope" value="Bacteria"/>
</dbReference>
<dbReference type="InterPro" id="IPR050194">
    <property type="entry name" value="Glycosyltransferase_grp1"/>
</dbReference>
<dbReference type="RefSeq" id="WP_011567372.1">
    <property type="nucleotide sequence ID" value="NC_008209.1"/>
</dbReference>
<dbReference type="KEGG" id="rde:RD1_1093"/>
<dbReference type="HOGENOM" id="CLU_009583_45_0_5"/>
<dbReference type="EMBL" id="CP000362">
    <property type="protein sequence ID" value="ABG30750.1"/>
    <property type="molecule type" value="Genomic_DNA"/>
</dbReference>